<protein>
    <recommendedName>
        <fullName evidence="1">Reverse transcriptase domain-containing protein</fullName>
    </recommendedName>
</protein>
<feature type="domain" description="Reverse transcriptase" evidence="1">
    <location>
        <begin position="235"/>
        <end position="324"/>
    </location>
</feature>
<accession>A0ABQ7TSR4</accession>
<sequence length="443" mass="50960">MNLFLHNSKTALFGLLNTKVKRAKAQGAAFNLVMVGHLAQIYHIIRMITDLPDSEVYFGTLGLFDHYPATINWVGSQKATPRFKYFNMWGLDPNFISKVKETWEQPITGTRMFQIGGKLNILKIVLRSMNKEHFLDVDKRAEKAQNHLVLCQLKLQQDPMNTQLITEEMESSKEVQKWTLARNKFMQQRSKCQWENTDRFGANWAFVEFHFELLGSAAIERDHVNSQVVNMGPMERFENHTKSLKVTHLCFADDVLMFCKGKFQSILLMLRALKSFSKVLGLETNVTKSNIYGAKMTRQCVNDICELTGYQKGALPFKYLGVPISARKISKVDCEILVNKLTTRVQILLHIHTYWSSMFMLPKQILKGITEVCRNFIWSGKVNTNRALLVAWDLVCRTKEEGGLGITECVIWNEAAVAKYVWNIAQKADNLWVDQVYLKGTDW</sequence>
<dbReference type="PANTHER" id="PTHR33116">
    <property type="entry name" value="REVERSE TRANSCRIPTASE ZINC-BINDING DOMAIN-CONTAINING PROTEIN-RELATED-RELATED"/>
    <property type="match status" value="1"/>
</dbReference>
<evidence type="ECO:0000313" key="2">
    <source>
        <dbReference type="EMBL" id="KAH0737756.1"/>
    </source>
</evidence>
<organism evidence="2 3">
    <name type="scientific">Solanum tuberosum</name>
    <name type="common">Potato</name>
    <dbReference type="NCBI Taxonomy" id="4113"/>
    <lineage>
        <taxon>Eukaryota</taxon>
        <taxon>Viridiplantae</taxon>
        <taxon>Streptophyta</taxon>
        <taxon>Embryophyta</taxon>
        <taxon>Tracheophyta</taxon>
        <taxon>Spermatophyta</taxon>
        <taxon>Magnoliopsida</taxon>
        <taxon>eudicotyledons</taxon>
        <taxon>Gunneridae</taxon>
        <taxon>Pentapetalae</taxon>
        <taxon>asterids</taxon>
        <taxon>lamiids</taxon>
        <taxon>Solanales</taxon>
        <taxon>Solanaceae</taxon>
        <taxon>Solanoideae</taxon>
        <taxon>Solaneae</taxon>
        <taxon>Solanum</taxon>
    </lineage>
</organism>
<dbReference type="InterPro" id="IPR000477">
    <property type="entry name" value="RT_dom"/>
</dbReference>
<evidence type="ECO:0000259" key="1">
    <source>
        <dbReference type="Pfam" id="PF00078"/>
    </source>
</evidence>
<reference evidence="2 3" key="1">
    <citation type="journal article" date="2021" name="bioRxiv">
        <title>Chromosome-scale and haplotype-resolved genome assembly of a tetraploid potato cultivar.</title>
        <authorList>
            <person name="Sun H."/>
            <person name="Jiao W.-B."/>
            <person name="Krause K."/>
            <person name="Campoy J.A."/>
            <person name="Goel M."/>
            <person name="Folz-Donahue K."/>
            <person name="Kukat C."/>
            <person name="Huettel B."/>
            <person name="Schneeberger K."/>
        </authorList>
    </citation>
    <scope>NUCLEOTIDE SEQUENCE [LARGE SCALE GENOMIC DNA]</scope>
    <source>
        <strain evidence="2">SolTubOtavaFocal</strain>
        <tissue evidence="2">Leaves</tissue>
    </source>
</reference>
<dbReference type="EMBL" id="JAIVGD010000028">
    <property type="protein sequence ID" value="KAH0737756.1"/>
    <property type="molecule type" value="Genomic_DNA"/>
</dbReference>
<evidence type="ECO:0000313" key="3">
    <source>
        <dbReference type="Proteomes" id="UP000826656"/>
    </source>
</evidence>
<dbReference type="Pfam" id="PF00078">
    <property type="entry name" value="RVT_1"/>
    <property type="match status" value="1"/>
</dbReference>
<keyword evidence="3" id="KW-1185">Reference proteome</keyword>
<proteinExistence type="predicted"/>
<dbReference type="Proteomes" id="UP000826656">
    <property type="component" value="Unassembled WGS sequence"/>
</dbReference>
<comment type="caution">
    <text evidence="2">The sequence shown here is derived from an EMBL/GenBank/DDBJ whole genome shotgun (WGS) entry which is preliminary data.</text>
</comment>
<gene>
    <name evidence="2" type="ORF">KY290_036461</name>
</gene>
<name>A0ABQ7TSR4_SOLTU</name>
<dbReference type="PANTHER" id="PTHR33116:SF80">
    <property type="entry name" value="REVERSE TRANSCRIPTASE ZINC-BINDING DOMAIN-CONTAINING PROTEIN"/>
    <property type="match status" value="1"/>
</dbReference>